<dbReference type="InterPro" id="IPR036388">
    <property type="entry name" value="WH-like_DNA-bd_sf"/>
</dbReference>
<dbReference type="SUPFAM" id="SSF52200">
    <property type="entry name" value="Toll/Interleukin receptor TIR domain"/>
    <property type="match status" value="1"/>
</dbReference>
<dbReference type="EC" id="2.7.11.1" evidence="1"/>
<dbReference type="SUPFAM" id="SSF52540">
    <property type="entry name" value="P-loop containing nucleoside triphosphate hydrolases"/>
    <property type="match status" value="1"/>
</dbReference>
<dbReference type="Pfam" id="PF13676">
    <property type="entry name" value="TIR_2"/>
    <property type="match status" value="1"/>
</dbReference>
<dbReference type="GO" id="GO:0016301">
    <property type="term" value="F:kinase activity"/>
    <property type="evidence" value="ECO:0007669"/>
    <property type="project" value="UniProtKB-KW"/>
</dbReference>
<dbReference type="EMBL" id="HBHK01006421">
    <property type="protein sequence ID" value="CAD9672290.1"/>
    <property type="molecule type" value="Transcribed_RNA"/>
</dbReference>
<dbReference type="AlphaFoldDB" id="A0A7S2RIM9"/>
<dbReference type="Gene3D" id="3.40.50.10140">
    <property type="entry name" value="Toll/interleukin-1 receptor homology (TIR) domain"/>
    <property type="match status" value="1"/>
</dbReference>
<evidence type="ECO:0000256" key="8">
    <source>
        <dbReference type="ARBA" id="ARBA00048679"/>
    </source>
</evidence>
<keyword evidence="2" id="KW-0808">Transferase</keyword>
<evidence type="ECO:0000256" key="3">
    <source>
        <dbReference type="ARBA" id="ARBA00022737"/>
    </source>
</evidence>
<evidence type="ECO:0000256" key="2">
    <source>
        <dbReference type="ARBA" id="ARBA00022679"/>
    </source>
</evidence>
<dbReference type="InterPro" id="IPR035897">
    <property type="entry name" value="Toll_tir_struct_dom_sf"/>
</dbReference>
<keyword evidence="6" id="KW-0067">ATP-binding</keyword>
<accession>A0A7S2RIM9</accession>
<dbReference type="Gene3D" id="3.40.50.300">
    <property type="entry name" value="P-loop containing nucleotide triphosphate hydrolases"/>
    <property type="match status" value="1"/>
</dbReference>
<dbReference type="PROSITE" id="PS51424">
    <property type="entry name" value="ROC"/>
    <property type="match status" value="1"/>
</dbReference>
<evidence type="ECO:0000259" key="9">
    <source>
        <dbReference type="PROSITE" id="PS51424"/>
    </source>
</evidence>
<dbReference type="GO" id="GO:0005524">
    <property type="term" value="F:ATP binding"/>
    <property type="evidence" value="ECO:0007669"/>
    <property type="project" value="UniProtKB-KW"/>
</dbReference>
<dbReference type="Pfam" id="PF16095">
    <property type="entry name" value="COR-A"/>
    <property type="match status" value="1"/>
</dbReference>
<sequence>MFSLVTNGALVGTLLIGEEGSVKRAIHDIESKKKEEIVVTQKELTQGDLESITELLKDDGFVKKLRFCGCSLNSVHATLIVDMLKVNSTLTELYFDDKNIPNHIKNEIELLLSANRNPKDNGGFSQANWYYLEKSCEHGPFSESEMRQKYIDGNLIPTVMVKCNLISPLRWHELQEYFPEIENAFITEPTGKASLIKNEKGRLEKCFVDAIENRDLETWGRARLMVVGEGGSGKTSTVRSLLGMEPVKEHISTQVADISVVHSRDWVKRPIDANDFDLLAHRAAARRARVSSKRTCDNSLVSKERHDLSKSARSSVHGPFAGIRRCSSSPSTPFAPSRPLLEQEEVAKRFDFETLKSLASETETGLEVSYTIWDYGGQRVFYALHHIFLTHQGLYLVVFSLKKMLEKQAMSVEFLKFWLNSTKLHASDAPVILVGTHLDEIKTNQREQLDVINTILLDKVKVLKYRVIPNRSEELFCFPINNNDPSVNRAQELRKLINQTTLEQEYINRKVPLVWLKVLDDMFAAKKAYFSLDRVLKIAREYGVEPDEVGSMLKMFHDLGVVIHQQATPNLHGVVVVDPQWLLSKLACLIGDEHHIRKLFFRKDIIGSNWMNDLNNLRERAVATRSLLEFLWEREQVDYLIDFMKDTMLLCDFEPTEEGPRYLVTSLVTEDVAIDLSEFESKSLTCIIDFSEFFLPDGIFLRLVSTATALTAEGSEPEVGRAQAVVEVRQRLELFSDGAIDCPEGFVAFVEKGDKIFIKIQFDAVDAPGLLKLVLSMFLEQTELLFKGLPLKWKLLLESPTDPLIQVEYKRLLAARERKQARVTAANRRIKVETSAFDPFFVNLERDGELDSEKEGSQVYRIPMKKLGDEYEYHVFISHKQWSGGDMAALLAERLTSRGLSVWYDQNHEDELNIKEMLEGIRKSKVYLLLLTRDIFSGTVLKELEHAKSLNKQFLLVHEKEPQRPGYQSIPELISEVSKLPESLQNLFDFHESLEFQRRKFLADAFLLELIKRINNA</sequence>
<dbReference type="Gene3D" id="3.80.10.10">
    <property type="entry name" value="Ribonuclease Inhibitor"/>
    <property type="match status" value="1"/>
</dbReference>
<comment type="catalytic activity">
    <reaction evidence="7">
        <text>L-threonyl-[protein] + ATP = O-phospho-L-threonyl-[protein] + ADP + H(+)</text>
        <dbReference type="Rhea" id="RHEA:46608"/>
        <dbReference type="Rhea" id="RHEA-COMP:11060"/>
        <dbReference type="Rhea" id="RHEA-COMP:11605"/>
        <dbReference type="ChEBI" id="CHEBI:15378"/>
        <dbReference type="ChEBI" id="CHEBI:30013"/>
        <dbReference type="ChEBI" id="CHEBI:30616"/>
        <dbReference type="ChEBI" id="CHEBI:61977"/>
        <dbReference type="ChEBI" id="CHEBI:456216"/>
        <dbReference type="EC" id="2.7.11.1"/>
    </reaction>
</comment>
<dbReference type="Pfam" id="PF08477">
    <property type="entry name" value="Roc"/>
    <property type="match status" value="1"/>
</dbReference>
<dbReference type="InterPro" id="IPR027417">
    <property type="entry name" value="P-loop_NTPase"/>
</dbReference>
<dbReference type="GO" id="GO:0007165">
    <property type="term" value="P:signal transduction"/>
    <property type="evidence" value="ECO:0007669"/>
    <property type="project" value="InterPro"/>
</dbReference>
<dbReference type="InterPro" id="IPR032171">
    <property type="entry name" value="COR-A"/>
</dbReference>
<evidence type="ECO:0000256" key="5">
    <source>
        <dbReference type="ARBA" id="ARBA00022777"/>
    </source>
</evidence>
<dbReference type="PANTHER" id="PTHR47679:SF2">
    <property type="entry name" value="C-TERMINAL OF ROC (COR) DOMAIN-CONTAINING PROTEIN"/>
    <property type="match status" value="1"/>
</dbReference>
<dbReference type="InterPro" id="IPR018247">
    <property type="entry name" value="EF_Hand_1_Ca_BS"/>
</dbReference>
<evidence type="ECO:0000256" key="1">
    <source>
        <dbReference type="ARBA" id="ARBA00012513"/>
    </source>
</evidence>
<dbReference type="InterPro" id="IPR020859">
    <property type="entry name" value="ROC"/>
</dbReference>
<dbReference type="Gene3D" id="1.10.10.10">
    <property type="entry name" value="Winged helix-like DNA-binding domain superfamily/Winged helix DNA-binding domain"/>
    <property type="match status" value="1"/>
</dbReference>
<comment type="catalytic activity">
    <reaction evidence="8">
        <text>L-seryl-[protein] + ATP = O-phospho-L-seryl-[protein] + ADP + H(+)</text>
        <dbReference type="Rhea" id="RHEA:17989"/>
        <dbReference type="Rhea" id="RHEA-COMP:9863"/>
        <dbReference type="Rhea" id="RHEA-COMP:11604"/>
        <dbReference type="ChEBI" id="CHEBI:15378"/>
        <dbReference type="ChEBI" id="CHEBI:29999"/>
        <dbReference type="ChEBI" id="CHEBI:30616"/>
        <dbReference type="ChEBI" id="CHEBI:83421"/>
        <dbReference type="ChEBI" id="CHEBI:456216"/>
        <dbReference type="EC" id="2.7.11.1"/>
    </reaction>
</comment>
<keyword evidence="3" id="KW-0677">Repeat</keyword>
<name>A0A7S2RIM9_9STRA</name>
<feature type="domain" description="Roc" evidence="9">
    <location>
        <begin position="215"/>
        <end position="504"/>
    </location>
</feature>
<organism evidence="10">
    <name type="scientific">Mucochytrium quahogii</name>
    <dbReference type="NCBI Taxonomy" id="96639"/>
    <lineage>
        <taxon>Eukaryota</taxon>
        <taxon>Sar</taxon>
        <taxon>Stramenopiles</taxon>
        <taxon>Bigyra</taxon>
        <taxon>Labyrinthulomycetes</taxon>
        <taxon>Thraustochytrida</taxon>
        <taxon>Thraustochytriidae</taxon>
        <taxon>Mucochytrium</taxon>
    </lineage>
</organism>
<keyword evidence="4" id="KW-0547">Nucleotide-binding</keyword>
<dbReference type="InterPro" id="IPR000157">
    <property type="entry name" value="TIR_dom"/>
</dbReference>
<dbReference type="Gene3D" id="3.30.70.1390">
    <property type="entry name" value="ROC domain from the Parkinson's disease-associated leucine-rich repeat kinase 2"/>
    <property type="match status" value="1"/>
</dbReference>
<evidence type="ECO:0000256" key="6">
    <source>
        <dbReference type="ARBA" id="ARBA00022840"/>
    </source>
</evidence>
<evidence type="ECO:0000256" key="7">
    <source>
        <dbReference type="ARBA" id="ARBA00047899"/>
    </source>
</evidence>
<dbReference type="PROSITE" id="PS00018">
    <property type="entry name" value="EF_HAND_1"/>
    <property type="match status" value="1"/>
</dbReference>
<evidence type="ECO:0000313" key="10">
    <source>
        <dbReference type="EMBL" id="CAD9672290.1"/>
    </source>
</evidence>
<dbReference type="InterPro" id="IPR032675">
    <property type="entry name" value="LRR_dom_sf"/>
</dbReference>
<dbReference type="PANTHER" id="PTHR47679">
    <property type="entry name" value="PROTEIN TORNADO 1"/>
    <property type="match status" value="1"/>
</dbReference>
<protein>
    <recommendedName>
        <fullName evidence="1">non-specific serine/threonine protein kinase</fullName>
        <ecNumber evidence="1">2.7.11.1</ecNumber>
    </recommendedName>
</protein>
<evidence type="ECO:0000256" key="4">
    <source>
        <dbReference type="ARBA" id="ARBA00022741"/>
    </source>
</evidence>
<reference evidence="10" key="1">
    <citation type="submission" date="2021-01" db="EMBL/GenBank/DDBJ databases">
        <authorList>
            <person name="Corre E."/>
            <person name="Pelletier E."/>
            <person name="Niang G."/>
            <person name="Scheremetjew M."/>
            <person name="Finn R."/>
            <person name="Kale V."/>
            <person name="Holt S."/>
            <person name="Cochrane G."/>
            <person name="Meng A."/>
            <person name="Brown T."/>
            <person name="Cohen L."/>
        </authorList>
    </citation>
    <scope>NUCLEOTIDE SEQUENCE</scope>
    <source>
        <strain evidence="10">NY070348D</strain>
    </source>
</reference>
<dbReference type="SUPFAM" id="SSF52047">
    <property type="entry name" value="RNI-like"/>
    <property type="match status" value="1"/>
</dbReference>
<gene>
    <name evidence="10" type="ORF">QSP1433_LOCUS3883</name>
</gene>
<keyword evidence="5" id="KW-0418">Kinase</keyword>
<proteinExistence type="predicted"/>